<comment type="caution">
    <text evidence="1">The sequence shown here is derived from an EMBL/GenBank/DDBJ whole genome shotgun (WGS) entry which is preliminary data.</text>
</comment>
<dbReference type="RefSeq" id="WP_138474761.1">
    <property type="nucleotide sequence ID" value="NZ_VBTH01000017.1"/>
</dbReference>
<dbReference type="Proteomes" id="UP000305541">
    <property type="component" value="Unassembled WGS sequence"/>
</dbReference>
<organism evidence="1 2">
    <name type="scientific">Pediococcus stilesii</name>
    <dbReference type="NCBI Taxonomy" id="331679"/>
    <lineage>
        <taxon>Bacteria</taxon>
        <taxon>Bacillati</taxon>
        <taxon>Bacillota</taxon>
        <taxon>Bacilli</taxon>
        <taxon>Lactobacillales</taxon>
        <taxon>Lactobacillaceae</taxon>
        <taxon>Pediococcus</taxon>
    </lineage>
</organism>
<protein>
    <submittedName>
        <fullName evidence="1">Uncharacterized protein</fullName>
    </submittedName>
</protein>
<accession>A0A5R9BSQ4</accession>
<sequence>MEQMEQISLVKNVLASGLDKDYRENLINNFTIIELTLNGLIDIIAKNDNGYTKDMEKLKIDMHNELENFKKELQREVRAIIVPDE</sequence>
<name>A0A5R9BSQ4_9LACO</name>
<evidence type="ECO:0000313" key="2">
    <source>
        <dbReference type="Proteomes" id="UP000305541"/>
    </source>
</evidence>
<proteinExistence type="predicted"/>
<reference evidence="1 2" key="1">
    <citation type="submission" date="2019-05" db="EMBL/GenBank/DDBJ databases">
        <title>The metagenome of a microbial culture collection derived from dairy environment covers the genomic content of the human microbiome.</title>
        <authorList>
            <person name="Roder T."/>
            <person name="Wuthrich D."/>
            <person name="Sattari Z."/>
            <person name="Von Ah U."/>
            <person name="Bar C."/>
            <person name="Ronchi F."/>
            <person name="Macpherson A.J."/>
            <person name="Ganal-Vonarburg S.C."/>
            <person name="Bruggmann R."/>
            <person name="Vergeres G."/>
        </authorList>
    </citation>
    <scope>NUCLEOTIDE SEQUENCE [LARGE SCALE GENOMIC DNA]</scope>
    <source>
        <strain evidence="1 2">FAM 18815</strain>
    </source>
</reference>
<dbReference type="EMBL" id="VBTH01000017">
    <property type="protein sequence ID" value="TLQ03655.1"/>
    <property type="molecule type" value="Genomic_DNA"/>
</dbReference>
<dbReference type="AlphaFoldDB" id="A0A5R9BSQ4"/>
<evidence type="ECO:0000313" key="1">
    <source>
        <dbReference type="EMBL" id="TLQ03655.1"/>
    </source>
</evidence>
<gene>
    <name evidence="1" type="ORF">FEZ51_08605</name>
</gene>